<dbReference type="STRING" id="1123237.Salmuc_02962"/>
<evidence type="ECO:0000259" key="1">
    <source>
        <dbReference type="PROSITE" id="PS51704"/>
    </source>
</evidence>
<dbReference type="GO" id="GO:0006629">
    <property type="term" value="P:lipid metabolic process"/>
    <property type="evidence" value="ECO:0007669"/>
    <property type="project" value="InterPro"/>
</dbReference>
<dbReference type="SUPFAM" id="SSF51695">
    <property type="entry name" value="PLC-like phosphodiesterases"/>
    <property type="match status" value="1"/>
</dbReference>
<dbReference type="PANTHER" id="PTHR46211">
    <property type="entry name" value="GLYCEROPHOSPHORYL DIESTER PHOSPHODIESTERASE"/>
    <property type="match status" value="1"/>
</dbReference>
<gene>
    <name evidence="2" type="ORF">Salmuc_02962</name>
</gene>
<dbReference type="Proteomes" id="UP000015347">
    <property type="component" value="Unassembled WGS sequence"/>
</dbReference>
<feature type="domain" description="GP-PDE" evidence="1">
    <location>
        <begin position="10"/>
        <end position="251"/>
    </location>
</feature>
<dbReference type="Gene3D" id="3.20.20.190">
    <property type="entry name" value="Phosphatidylinositol (PI) phosphodiesterase"/>
    <property type="match status" value="1"/>
</dbReference>
<dbReference type="PROSITE" id="PS51704">
    <property type="entry name" value="GP_PDE"/>
    <property type="match status" value="1"/>
</dbReference>
<evidence type="ECO:0000313" key="2">
    <source>
        <dbReference type="EMBL" id="EPX86987.1"/>
    </source>
</evidence>
<name>S9R4Z2_9RHOB</name>
<accession>S9R4Z2</accession>
<dbReference type="OrthoDB" id="384721at2"/>
<dbReference type="Pfam" id="PF03009">
    <property type="entry name" value="GDPD"/>
    <property type="match status" value="1"/>
</dbReference>
<reference evidence="3" key="1">
    <citation type="journal article" date="2014" name="Stand. Genomic Sci.">
        <title>Genome sequence of the exopolysaccharide-producing Salipiger mucosus type strain (DSM 16094(T)), a moderately halophilic member of the Roseobacter clade.</title>
        <authorList>
            <person name="Riedel T."/>
            <person name="Spring S."/>
            <person name="Fiebig A."/>
            <person name="Petersen J."/>
            <person name="Kyrpides N.C."/>
            <person name="Goker M."/>
            <person name="Klenk H.P."/>
        </authorList>
    </citation>
    <scope>NUCLEOTIDE SEQUENCE [LARGE SCALE GENOMIC DNA]</scope>
    <source>
        <strain evidence="3">DSM 16094</strain>
    </source>
</reference>
<dbReference type="EC" id="3.1.4.46" evidence="2"/>
<comment type="caution">
    <text evidence="2">The sequence shown here is derived from an EMBL/GenBank/DDBJ whole genome shotgun (WGS) entry which is preliminary data.</text>
</comment>
<dbReference type="RefSeq" id="WP_021119654.1">
    <property type="nucleotide sequence ID" value="NZ_KE557273.1"/>
</dbReference>
<keyword evidence="2" id="KW-0378">Hydrolase</keyword>
<dbReference type="PANTHER" id="PTHR46211:SF1">
    <property type="entry name" value="GLYCEROPHOSPHODIESTER PHOSPHODIESTERASE, CYTOPLASMIC"/>
    <property type="match status" value="1"/>
</dbReference>
<dbReference type="AlphaFoldDB" id="S9R4Z2"/>
<dbReference type="EMBL" id="APVH01000002">
    <property type="protein sequence ID" value="EPX86987.1"/>
    <property type="molecule type" value="Genomic_DNA"/>
</dbReference>
<organism evidence="2 3">
    <name type="scientific">Salipiger mucosus DSM 16094</name>
    <dbReference type="NCBI Taxonomy" id="1123237"/>
    <lineage>
        <taxon>Bacteria</taxon>
        <taxon>Pseudomonadati</taxon>
        <taxon>Pseudomonadota</taxon>
        <taxon>Alphaproteobacteria</taxon>
        <taxon>Rhodobacterales</taxon>
        <taxon>Roseobacteraceae</taxon>
        <taxon>Salipiger</taxon>
    </lineage>
</organism>
<evidence type="ECO:0000313" key="3">
    <source>
        <dbReference type="Proteomes" id="UP000015347"/>
    </source>
</evidence>
<proteinExistence type="predicted"/>
<dbReference type="GO" id="GO:0008889">
    <property type="term" value="F:glycerophosphodiester phosphodiesterase activity"/>
    <property type="evidence" value="ECO:0007669"/>
    <property type="project" value="UniProtKB-EC"/>
</dbReference>
<dbReference type="InterPro" id="IPR030395">
    <property type="entry name" value="GP_PDE_dom"/>
</dbReference>
<dbReference type="InterPro" id="IPR017946">
    <property type="entry name" value="PLC-like_Pdiesterase_TIM-brl"/>
</dbReference>
<sequence length="251" mass="26962">MTELPRAFLDRPIAHRALHDTGAGRPENSRAAIRAAIAGGYGIEIDLQLSSDGVAMVFHDDELDRLTGARGPISARSAEELAATPLRHGDEGIPTLAEVLELVDGRAPLQIELKDQTGRLGPETGTLEDATAAALSGYHGPVALMSFNPHSVAALASRLPDLPRGLTTCGFDALHWPQLDETTRAHLRAISDAGRTGACFISHQWRELDHPRVTELQDAGLAVLCWTVRSAEEEAQARQIARNVTFEGYAA</sequence>
<keyword evidence="3" id="KW-1185">Reference proteome</keyword>
<dbReference type="eggNOG" id="COG0584">
    <property type="taxonomic scope" value="Bacteria"/>
</dbReference>
<protein>
    <submittedName>
        <fullName evidence="2">Glycerophosphoryl diester phosphodiesterase</fullName>
        <ecNumber evidence="2">3.1.4.46</ecNumber>
    </submittedName>
</protein>
<dbReference type="HOGENOM" id="CLU_030006_10_0_5"/>